<dbReference type="GO" id="GO:0006508">
    <property type="term" value="P:proteolysis"/>
    <property type="evidence" value="ECO:0007669"/>
    <property type="project" value="UniProtKB-KW"/>
</dbReference>
<comment type="caution">
    <text evidence="4">The sequence shown here is derived from an EMBL/GenBank/DDBJ whole genome shotgun (WGS) entry which is preliminary data.</text>
</comment>
<dbReference type="PIRSF" id="PIRSF012702">
    <property type="entry name" value="UCP012702"/>
    <property type="match status" value="1"/>
</dbReference>
<proteinExistence type="inferred from homology"/>
<keyword evidence="1" id="KW-0479">Metal-binding</keyword>
<dbReference type="InterPro" id="IPR009197">
    <property type="entry name" value="MlrC"/>
</dbReference>
<sequence length="499" mass="52516">MPRIAVAGFMHETNTFAPAPAGYAAFEHGGGFPPFSRGEEIFARMPGKNTGLSGFIAAAAEKGWEVLPTLWCAAAPSAHVTEDAFERIMAEMLERMAALGPVDAVYLDLHGAMVTTHLDDGEGETEARVRALIGPDVPLVVSLDLHGNLTPRMVAEADALVAYRTYPHVDMADTGRRAADVLEARLAVGKPFAKAFRQIPFLMPIAWQCTEMEPCRTLYAQLAEIERDMGLVHLSFLPGFPAADFADCGGSVVAYADTQTKADAGADALTALINAQEDAFAGSAFSPEDGVRKAMALAATASRPVVISDTQDNPGAGGSSDTTGMLRALLACGAERAALGLMVDPETAEAAHKAGVGAEVTLKLGGKSGIPDDAPFEGTFVVEALSEGTFDATGPYFGKGPMFLGRSACLRIGGVRVVVASRKAQLADQAMFRYVGIEPTEQAILVNKSSVHFRADFTPIAETILVCTAPGAMPLSPASLPWKHLRPGVRLEPNGRSFA</sequence>
<dbReference type="GO" id="GO:0046872">
    <property type="term" value="F:metal ion binding"/>
    <property type="evidence" value="ECO:0007669"/>
    <property type="project" value="UniProtKB-KW"/>
</dbReference>
<keyword evidence="1" id="KW-0482">Metalloprotease</keyword>
<dbReference type="GO" id="GO:0008237">
    <property type="term" value="F:metallopeptidase activity"/>
    <property type="evidence" value="ECO:0007669"/>
    <property type="project" value="UniProtKB-KW"/>
</dbReference>
<evidence type="ECO:0000313" key="4">
    <source>
        <dbReference type="EMBL" id="GGF70645.1"/>
    </source>
</evidence>
<organism evidence="4 5">
    <name type="scientific">Azorhizobium oxalatiphilum</name>
    <dbReference type="NCBI Taxonomy" id="980631"/>
    <lineage>
        <taxon>Bacteria</taxon>
        <taxon>Pseudomonadati</taxon>
        <taxon>Pseudomonadota</taxon>
        <taxon>Alphaproteobacteria</taxon>
        <taxon>Hyphomicrobiales</taxon>
        <taxon>Xanthobacteraceae</taxon>
        <taxon>Azorhizobium</taxon>
    </lineage>
</organism>
<dbReference type="InterPro" id="IPR010799">
    <property type="entry name" value="MlrC_C"/>
</dbReference>
<keyword evidence="5" id="KW-1185">Reference proteome</keyword>
<dbReference type="AlphaFoldDB" id="A0A917C6R4"/>
<keyword evidence="1" id="KW-0645">Protease</keyword>
<comment type="function">
    <text evidence="1">Involved in peptidolytic degradation of cyclic heptapeptide hepatotoxin microcystin (MC).</text>
</comment>
<protein>
    <recommendedName>
        <fullName evidence="1">Microcystinase C</fullName>
        <shortName evidence="1">MlrC</shortName>
    </recommendedName>
</protein>
<dbReference type="InterPro" id="IPR015995">
    <property type="entry name" value="MlrC_N"/>
</dbReference>
<comment type="similarity">
    <text evidence="1">Belongs to the peptidase M81 family.</text>
</comment>
<evidence type="ECO:0000256" key="1">
    <source>
        <dbReference type="PIRNR" id="PIRNR012702"/>
    </source>
</evidence>
<feature type="domain" description="Microcystin LR degradation protein MlrC C-terminal" evidence="2">
    <location>
        <begin position="307"/>
        <end position="484"/>
    </location>
</feature>
<accession>A0A917C6R4</accession>
<gene>
    <name evidence="4" type="ORF">GCM10007301_33010</name>
</gene>
<reference evidence="4" key="2">
    <citation type="submission" date="2020-09" db="EMBL/GenBank/DDBJ databases">
        <authorList>
            <person name="Sun Q."/>
            <person name="Sedlacek I."/>
        </authorList>
    </citation>
    <scope>NUCLEOTIDE SEQUENCE</scope>
    <source>
        <strain evidence="4">CCM 7897</strain>
    </source>
</reference>
<reference evidence="4" key="1">
    <citation type="journal article" date="2014" name="Int. J. Syst. Evol. Microbiol.">
        <title>Complete genome sequence of Corynebacterium casei LMG S-19264T (=DSM 44701T), isolated from a smear-ripened cheese.</title>
        <authorList>
            <consortium name="US DOE Joint Genome Institute (JGI-PGF)"/>
            <person name="Walter F."/>
            <person name="Albersmeier A."/>
            <person name="Kalinowski J."/>
            <person name="Ruckert C."/>
        </authorList>
    </citation>
    <scope>NUCLEOTIDE SEQUENCE</scope>
    <source>
        <strain evidence="4">CCM 7897</strain>
    </source>
</reference>
<evidence type="ECO:0000259" key="3">
    <source>
        <dbReference type="Pfam" id="PF07364"/>
    </source>
</evidence>
<comment type="cofactor">
    <cofactor evidence="1">
        <name>Zn(2+)</name>
        <dbReference type="ChEBI" id="CHEBI:29105"/>
    </cofactor>
    <text evidence="1">Binds 1 zinc ion per subunit.</text>
</comment>
<dbReference type="EMBL" id="BMCT01000004">
    <property type="protein sequence ID" value="GGF70645.1"/>
    <property type="molecule type" value="Genomic_DNA"/>
</dbReference>
<dbReference type="Pfam" id="PF07171">
    <property type="entry name" value="MlrC_C"/>
    <property type="match status" value="1"/>
</dbReference>
<evidence type="ECO:0000313" key="5">
    <source>
        <dbReference type="Proteomes" id="UP000606044"/>
    </source>
</evidence>
<dbReference type="Proteomes" id="UP000606044">
    <property type="component" value="Unassembled WGS sequence"/>
</dbReference>
<evidence type="ECO:0000259" key="2">
    <source>
        <dbReference type="Pfam" id="PF07171"/>
    </source>
</evidence>
<feature type="domain" description="Microcystin LR degradation protein MlrC N-terminal" evidence="3">
    <location>
        <begin position="3"/>
        <end position="295"/>
    </location>
</feature>
<dbReference type="Pfam" id="PF07364">
    <property type="entry name" value="DUF1485"/>
    <property type="match status" value="1"/>
</dbReference>
<name>A0A917C6R4_9HYPH</name>
<keyword evidence="1" id="KW-0378">Hydrolase</keyword>
<dbReference type="RefSeq" id="WP_188580485.1">
    <property type="nucleotide sequence ID" value="NZ_BMCT01000004.1"/>
</dbReference>